<dbReference type="Gene3D" id="4.10.400.10">
    <property type="entry name" value="Low-density Lipoprotein Receptor"/>
    <property type="match status" value="1"/>
</dbReference>
<accession>E9FUM2</accession>
<protein>
    <recommendedName>
        <fullName evidence="14">EGF-like domain-containing protein</fullName>
    </recommendedName>
</protein>
<feature type="compositionally biased region" description="Low complexity" evidence="8">
    <location>
        <begin position="1542"/>
        <end position="1559"/>
    </location>
</feature>
<feature type="compositionally biased region" description="Low complexity" evidence="8">
    <location>
        <begin position="2640"/>
        <end position="2650"/>
    </location>
</feature>
<feature type="compositionally biased region" description="Low complexity" evidence="8">
    <location>
        <begin position="1610"/>
        <end position="1639"/>
    </location>
</feature>
<feature type="compositionally biased region" description="Low complexity" evidence="8">
    <location>
        <begin position="4478"/>
        <end position="4494"/>
    </location>
</feature>
<evidence type="ECO:0000256" key="9">
    <source>
        <dbReference type="SAM" id="Phobius"/>
    </source>
</evidence>
<keyword evidence="4" id="KW-0677">Repeat</keyword>
<feature type="compositionally biased region" description="Polar residues" evidence="8">
    <location>
        <begin position="1905"/>
        <end position="1916"/>
    </location>
</feature>
<evidence type="ECO:0000256" key="4">
    <source>
        <dbReference type="ARBA" id="ARBA00022737"/>
    </source>
</evidence>
<feature type="compositionally biased region" description="Low complexity" evidence="8">
    <location>
        <begin position="1752"/>
        <end position="1761"/>
    </location>
</feature>
<dbReference type="InterPro" id="IPR000082">
    <property type="entry name" value="SEA_dom"/>
</dbReference>
<feature type="region of interest" description="Disordered" evidence="8">
    <location>
        <begin position="1392"/>
        <end position="1515"/>
    </location>
</feature>
<keyword evidence="5 9" id="KW-1133">Transmembrane helix</keyword>
<dbReference type="Gene3D" id="2.10.25.10">
    <property type="entry name" value="Laminin"/>
    <property type="match status" value="1"/>
</dbReference>
<organism evidence="12 13">
    <name type="scientific">Daphnia pulex</name>
    <name type="common">Water flea</name>
    <dbReference type="NCBI Taxonomy" id="6669"/>
    <lineage>
        <taxon>Eukaryota</taxon>
        <taxon>Metazoa</taxon>
        <taxon>Ecdysozoa</taxon>
        <taxon>Arthropoda</taxon>
        <taxon>Crustacea</taxon>
        <taxon>Branchiopoda</taxon>
        <taxon>Diplostraca</taxon>
        <taxon>Cladocera</taxon>
        <taxon>Anomopoda</taxon>
        <taxon>Daphniidae</taxon>
        <taxon>Daphnia</taxon>
    </lineage>
</organism>
<feature type="region of interest" description="Disordered" evidence="8">
    <location>
        <begin position="1542"/>
        <end position="1681"/>
    </location>
</feature>
<comment type="caution">
    <text evidence="7">Lacks conserved residue(s) required for the propagation of feature annotation.</text>
</comment>
<feature type="region of interest" description="Disordered" evidence="8">
    <location>
        <begin position="1854"/>
        <end position="1954"/>
    </location>
</feature>
<dbReference type="PROSITE" id="PS00022">
    <property type="entry name" value="EGF_1"/>
    <property type="match status" value="1"/>
</dbReference>
<dbReference type="HOGENOM" id="CLU_223290_0_0_1"/>
<dbReference type="InterPro" id="IPR031866">
    <property type="entry name" value="DUF4758"/>
</dbReference>
<feature type="domain" description="SEA" evidence="10">
    <location>
        <begin position="4576"/>
        <end position="4697"/>
    </location>
</feature>
<keyword evidence="9" id="KW-0472">Membrane</keyword>
<feature type="region of interest" description="Disordered" evidence="8">
    <location>
        <begin position="2636"/>
        <end position="2656"/>
    </location>
</feature>
<dbReference type="PROSITE" id="PS01187">
    <property type="entry name" value="EGF_CA"/>
    <property type="match status" value="1"/>
</dbReference>
<dbReference type="PANTHER" id="PTHR39072:SF2">
    <property type="match status" value="1"/>
</dbReference>
<dbReference type="SMART" id="SM00192">
    <property type="entry name" value="LDLa"/>
    <property type="match status" value="1"/>
</dbReference>
<dbReference type="STRING" id="6669.E9FUM2"/>
<dbReference type="Proteomes" id="UP000000305">
    <property type="component" value="Unassembled WGS sequence"/>
</dbReference>
<reference evidence="12 13" key="1">
    <citation type="journal article" date="2011" name="Science">
        <title>The ecoresponsive genome of Daphnia pulex.</title>
        <authorList>
            <person name="Colbourne J.K."/>
            <person name="Pfrender M.E."/>
            <person name="Gilbert D."/>
            <person name="Thomas W.K."/>
            <person name="Tucker A."/>
            <person name="Oakley T.H."/>
            <person name="Tokishita S."/>
            <person name="Aerts A."/>
            <person name="Arnold G.J."/>
            <person name="Basu M.K."/>
            <person name="Bauer D.J."/>
            <person name="Caceres C.E."/>
            <person name="Carmel L."/>
            <person name="Casola C."/>
            <person name="Choi J.H."/>
            <person name="Detter J.C."/>
            <person name="Dong Q."/>
            <person name="Dusheyko S."/>
            <person name="Eads B.D."/>
            <person name="Frohlich T."/>
            <person name="Geiler-Samerotte K.A."/>
            <person name="Gerlach D."/>
            <person name="Hatcher P."/>
            <person name="Jogdeo S."/>
            <person name="Krijgsveld J."/>
            <person name="Kriventseva E.V."/>
            <person name="Kultz D."/>
            <person name="Laforsch C."/>
            <person name="Lindquist E."/>
            <person name="Lopez J."/>
            <person name="Manak J.R."/>
            <person name="Muller J."/>
            <person name="Pangilinan J."/>
            <person name="Patwardhan R.P."/>
            <person name="Pitluck S."/>
            <person name="Pritham E.J."/>
            <person name="Rechtsteiner A."/>
            <person name="Rho M."/>
            <person name="Rogozin I.B."/>
            <person name="Sakarya O."/>
            <person name="Salamov A."/>
            <person name="Schaack S."/>
            <person name="Shapiro H."/>
            <person name="Shiga Y."/>
            <person name="Skalitzky C."/>
            <person name="Smith Z."/>
            <person name="Souvorov A."/>
            <person name="Sung W."/>
            <person name="Tang Z."/>
            <person name="Tsuchiya D."/>
            <person name="Tu H."/>
            <person name="Vos H."/>
            <person name="Wang M."/>
            <person name="Wolf Y.I."/>
            <person name="Yamagata H."/>
            <person name="Yamada T."/>
            <person name="Ye Y."/>
            <person name="Shaw J.R."/>
            <person name="Andrews J."/>
            <person name="Crease T.J."/>
            <person name="Tang H."/>
            <person name="Lucas S.M."/>
            <person name="Robertson H.M."/>
            <person name="Bork P."/>
            <person name="Koonin E.V."/>
            <person name="Zdobnov E.M."/>
            <person name="Grigoriev I.V."/>
            <person name="Lynch M."/>
            <person name="Boore J.L."/>
        </authorList>
    </citation>
    <scope>NUCLEOTIDE SEQUENCE [LARGE SCALE GENOMIC DNA]</scope>
</reference>
<dbReference type="SMART" id="SM00179">
    <property type="entry name" value="EGF_CA"/>
    <property type="match status" value="1"/>
</dbReference>
<feature type="region of interest" description="Disordered" evidence="8">
    <location>
        <begin position="4456"/>
        <end position="4499"/>
    </location>
</feature>
<evidence type="ECO:0000313" key="13">
    <source>
        <dbReference type="Proteomes" id="UP000000305"/>
    </source>
</evidence>
<feature type="region of interest" description="Disordered" evidence="8">
    <location>
        <begin position="2754"/>
        <end position="2773"/>
    </location>
</feature>
<feature type="region of interest" description="Disordered" evidence="8">
    <location>
        <begin position="999"/>
        <end position="1033"/>
    </location>
</feature>
<feature type="region of interest" description="Disordered" evidence="8">
    <location>
        <begin position="61"/>
        <end position="80"/>
    </location>
</feature>
<dbReference type="InterPro" id="IPR000152">
    <property type="entry name" value="EGF-type_Asp/Asn_hydroxyl_site"/>
</dbReference>
<sequence length="5035" mass="540725">MVRDETECQCNLKMTTRIKSRRQKEREKISSSFMAIMCLLRLPQEREEREREKNKICTQAMGRPSFAHKTQRKKKRNRDDGHCQPWEFTCLCGQPRCISGDLVGNGNLDCADGSDEGLIGGNCKSDEDLQNIDDLVRYRRASSDVRVEVNAGQTTTFFLKTELPLNRPRPLGIITSTKGAFINEGTTTEYTTQIVGTLVDGTYAKIQSTKSRVFSPVPTDLFAVDLPADLLPTGLVSSSLVTRIRGETTTIETTEFVRTFIDAIYVQEILTSSEIFAPLKPLDDQSTNVQPSPVSQIVIPTVVIDSSLANEDDSGKIIFKTAHLTSLVGERVIESSIGGINPAFDEDKPTDDESKKIITSFEEVPDNNLRGSRARSDLSPELVVQTKPVVVLETFVANLPSARIAQPSAIEPEISESDVPVTEETESTTINLLSDEPEPVLPVEIETAVKDPAIKIETVVPAPIVIAETVQSEPTPAVVPVKIETVAESEPVVPVKIEVKEVPAVQIVAVESGSVPVVKTNTPAPAVIAPFHVDAVISDAAVEDIEFEPEAFTVVPESETEANTESEVPSQDGQREPRVEARPPAIRPAIPVLATLQLRPTEPSRPVGLISSFEGSLVNNGVTTVYTSLIFGTVIDGEWANVVSTITSVITPSAVLPVQVTPVSAAPAPIVPVKAPVEIVATAPVAVAVTELPVESKSVAPVELESSLSQPVEASTPVAETPQGLLPVTRVTTFTFFTTFTETKGEEVITSVSSREVVSSDVQFVEETIKPDDIIEMMLGESGNETSPSITTVFKTYTYFSTLFDESTTKMITREEVESSVITLTGDSPVAATPKFQEATTMMEPEMMSTKLVDEIQPSVIESSLMESVGDAEGKRKQLFSSLAGGIVKTFFTTFTFFTTALINGTTVVSSRIVVSTNAVTPTVQLTDIDEELWESLKAQDERRSQESALASIPASVSEPVLEPTLTAVAGPTIETVVPVVFTSTPVVWMPEPTTLAVEPVSEEPEISLPEVTVETSEEPIISTDLPTPPSVEEPVPVVPIEIPMEPTPVMVSSESPMEIISEEPAVIVSESPDVATIEPSTETDPSLPQTLYTTFTYLTTFFTEGTSNVVSREETVTNVITETDVVVEATVPVFPITYYTTFTYKTTSFSEGQTLIDTREETVTNIVTPTAAEPSPASVEPIVATSVVEIVPTPAIDPALTTFYTTFTYFATSFEADLPVVTSSVETITNYVSASETVMPPFVKPPAGVPDEALVIDIQPTPPATAGDSVANNTARNIGTNGVSQLIIDLAESEKTSLPSLTGLLSTIRSTLVNNGITTVFTTDVLGTFINGQYARILESSSEVLNPAVQIPATVIVAASGVEGLEATDLFPTSVSTPAVELEGSIVLPVSPSQTTISPTPAAESGVEEQDNEGSKVDGGRITTRLSAPPRNRTFVPSIRPFTQRPRPPLPIRPRRPPFTSAVASVAGDETSSTPSIAPSPASISGSSSSSSSTSTSAGSISRPAPFSSRFRPSGASSIAVASSTSTESSSRSGSQFFRLRSSLSGSPSSSGGISPTPVLTPSSTGLPGRRFSSSSFVPSIGSARSSIGGLPPRRPSILSSGVRPAGLSSSTIASVSSPASTTTPRFARPTTPPTVAAIEEEITTDDNVEAVSPTTARTASSSFRRPAPIRPASPAIEPSLVSPLIPSRRQFPFSRANSRNVNPAVTVTESTRAPSDSGSSINAVASESGATSRPRFVRPPKLTFTEKPRPAVTRPTRPANRGEAAAAVAASNVNVVTVEAPETVNSRSKRQIDFDHYFYDPAHYRRPSRKTNRTRSRTTTATALNQDYDYEQRIALLDAVDYDGLDYDDRKVTKSRQTSSATSALRDRLMANRQNRNQNTTPAPRTRTRTSASSTGRTQSRRPGTSSATRSRPSTNAATRQRARTSTTTERPSGGRRTFGNNARRPGTRNRVPANDFEEEEFISPEPVLPSSAPSLSLPISVTHKIPTETTIPVVNNGRTEFRTVIAAKPSIEVLDQYSTMRVSGTWRYLASEVSATPTPGTTLITQYVLKPTETTTVTFTPTTIRGRPTSFSHIVPSTAFEVETVVSTISDPLASTNNLLQQLLLGGLQQSGPVTSFITHTNTFVTTLTELKTTKIPITLRGQEIFTTIIGSLSSVITATDFSTETIITGPTEGPGNPLANLLPALLGNQLLQAQLLAPQLQPAQVMPIQATQVPQAAVAPQQPKKEEVFSSQVFDDQFEEVVFEPLEEVKAVFEQPREEIIPAKPIPVTSVITLFLSGRRPGEFSSILSTITLDGADATVVKRQIDPTDILPMEASELPFMVGTDKGIYELPEKYSPLDLDYYVMSAINEMDTEAIEDAKETQRLADIVKKAKGSSKRKARQVSFDWTEEEPLEAIESNLEEFRVEPLPSGRGTLRRRTVTRKVSDLLPVSERKIGEDFVSNNRARKVVVVTRRRPVSPTNAVDEQTIARRIDKEEPANADGKPFVVIRKRPVNREEPKSEAPPLSSSLIEPETESPLRNNLFGDAYAPRTYFTVYSYFYTLLNGPNSGQVSTREVSISEVVRGSDGRIPAGFQRTENGNGLYPLSSGRSVADLSTRINNGITTQVNLASITLVKYGRGAVRASAIGLKPKEETPVRPTTQPPRRVSIVPTPRVEPSFDDFASDLNNDVTVLPTQKLPSAVTRTRGRALDAARTTNVVRQPVAVEEVKTISRAPGSNRGRGTIRFNPASVLGESVDVLPTLTRPRVNVEQRVPQQQQQPRIIAPPTRGPVRVPSRVLPARVPVRSSVVREPIRRPEPVVRNSIIRGRPRPIQEQDLFVDVPEEEPLPPFEDEVFYDDLGFTEDPPADEDYFYDNHEGGLIDGQEPEYDDFVDTNEPPLVELNTVETATPAVKTRTTVASTPVVSATATESTTTSISKLIGVTPVRRTTISRKLLNPLQSHLSSILANSRSGLRSSSSVLKTNEPGSSIPFRLRSHSKSSVVPTFTTSTVVWEQFQTLSTLAVDGGRSGIPLTLITSSLTTLYDSELSLLTASPDVFKPVVQPTVLPMSRNKPHNFNPTARLTLPIRASVAIGLLPSTGIVESTIEDTSEPTTESNIDTTDVPFLSDLLNRGGNIVTVVETHLKTFTAVITRKSGNEEEVTTRLEVLPELVTKTVVQIEPTSVVDVQASLDALENLVPTARAIPARDGREQLISDDGIEEVRGARLNVGSGSSNRNPNFATKIMSNGVEVLVANEKKPTLLAQNVVQKSQTVIEPSPPITLAASTLINQVTLAGEVENVRLFSSIQSDPARFQTLTQMTTFTYLTTLFDGASKLVSSREEIITNFVTQEKGRKETVVKPTATVTTGQPGSSNYNTFTHMTTYTYFNTFVDQKRPVVLTSKETVSNVITVPAGQPEASEPSFETATYLRTYIFSSKLDRDAIATSKEVVTQVVVTEAPRLKVQPTPVATFMEVTKTYLNTLTLLSTQIDGTTSTVHRVTTVRPEIVVETIRDFEPTPVLDGSLIMPTEDDFGGDGPLVATKTYFTTKTHFTTLQQGTKTIVQSRKEVRSSVVTETIDGNRASLFAQPASVAKARPTYVQLGPNLYGKLRTLFATATYFITNSAGEISSKRLVVPQVSTEMVPLDSIPSEALIEPSIPVLSDIEVTEVPTGSSQILTPEQLQSLKLSFLAGQQSSAANVQPSLILSPEHLSSLKESFLSNQPSVTPTDSPFETIDTSTDPELTDFTTDPSIDDGFEPPVISLSPPEVGAGETVIMVTNTAGEVLIIPTEILGNQPSVTSSSSSSSSGIIGGLSGGTLASILGGLGTIGLTALGQSFANNNPGGLNINLGPMFDAMTGVLSNGLIASRRNSTDRSDTSAPSHLTSFNQQQHPSNTFPPSNPRVTLREPLFIPIGGLAGVETLQQNPDVQGRRPPNIIPLRPGQQLPQQLTPNRPQRPPTVLRRPEPGVPLQPGVPGSPLLRPGASIGQQFGVGQPAQQLVAAPISFSAPPLQTGFTGMPNQPKSVLPSTRTSGLATAVPGVRPPPPPFVNGQNNIDRAHIEPSRPIQTPIRPANGQFFAANGQQINVPPLPGSVIPPPPASPPPAPPGPIPQPPVDVIGPGSIVPGPDGKPVRIVGVPEGEEPPPGAVGQVFIRPVPAVVPVFPSVVRPEQQLPPRREDVIVPQPGTRPPPIQIPAVQTIASIVGDNKIVATNIINGGQTTVLLPNDPTPVFNVPSVSVTIDVQPSNVEGFSVMPTEVSESGANLEGVSSILQPGLSPTTPASNLEGVGSMLQPGLAPSASPEGGNIEGIGSLLQPGLVPSGAASLPPAMEISSTSVTPSLHEFAFGSESGEVDHTPTLNIFSDSPSTEIMPSVFQNAPSEAPTSEPKWPLVHHDMDSLEKKEPFGVTSVVMGPDSQEFTTFVSRVESDGRTAFSTIIQKSTAVAYVEPTTMPTTTAAPVTPDIEEEEEKIAEPVLTFPPNSPFVPPTNPPMRPQAISSSSSTSTTKSRTTSTTPAAEIEPPMAKDVIMDNTGNKVVLGGGFGGSFSVNQPSSIQDGCRGRCSKEKSEICVYANGQHECLCRPGYSRSDPFLSCAKTYTYQLKLVLESINRTMLHFDNNLKDEISPQYRSLASNARMGLKQALMSTDLSESIQDSQVMGIHPTSESELQSDGVLVDFFVHLAKQQDEDELKNKLMKSLERNNYILGDSDIIASRFTDSLQAQDFDECSHEGHHDCSEFADCINEKGTYRCQCRPGFIDSEEDGRICLAERQDCAECSGQGRCVYEPISNEMSCICNKWFTGKECQINLKVVMIVVLAVSIFMILLVTAIIVVCCLRSRRAKGSITGGPSFLRYRGPSVPASGTLDRAAMIRGDTSSEGSGNDNFAAGTSTLDGKGGPRGTAGGPALQSYRPYGEGLMIPRAKHQHGPTTASGNNSSSAERGEAAPNREHQLMDYLDGRGPKKVLPDRDGKMTDTRSSEVLSAGGRTSVSSTSQFRDSLGNMESAEKDAQEKADSSVAVDVDMTVSEVRSFDETTIHPATRRPAQYYQSDFDHCIP</sequence>
<feature type="compositionally biased region" description="Polar residues" evidence="8">
    <location>
        <begin position="4853"/>
        <end position="4871"/>
    </location>
</feature>
<dbReference type="InterPro" id="IPR049883">
    <property type="entry name" value="NOTCH1_EGF-like"/>
</dbReference>
<keyword evidence="1 7" id="KW-0245">EGF-like domain</keyword>
<dbReference type="InterPro" id="IPR000742">
    <property type="entry name" value="EGF"/>
</dbReference>
<keyword evidence="6 7" id="KW-1015">Disulfide bond</keyword>
<feature type="region of interest" description="Disordered" evidence="8">
    <location>
        <begin position="1704"/>
        <end position="1761"/>
    </location>
</feature>
<evidence type="ECO:0000259" key="11">
    <source>
        <dbReference type="PROSITE" id="PS50026"/>
    </source>
</evidence>
<feature type="disulfide bond" evidence="7">
    <location>
        <begin position="4756"/>
        <end position="4773"/>
    </location>
</feature>
<evidence type="ECO:0000256" key="3">
    <source>
        <dbReference type="ARBA" id="ARBA00022729"/>
    </source>
</evidence>
<dbReference type="KEGG" id="dpx:DAPPUDRAFT_220982"/>
<name>E9FUM2_DAPPU</name>
<dbReference type="Pfam" id="PF07645">
    <property type="entry name" value="EGF_CA"/>
    <property type="match status" value="1"/>
</dbReference>
<feature type="compositionally biased region" description="Gly residues" evidence="8">
    <location>
        <begin position="4873"/>
        <end position="4882"/>
    </location>
</feature>
<feature type="compositionally biased region" description="Acidic residues" evidence="8">
    <location>
        <begin position="1640"/>
        <end position="1650"/>
    </location>
</feature>
<feature type="compositionally biased region" description="Polar residues" evidence="8">
    <location>
        <begin position="3859"/>
        <end position="3877"/>
    </location>
</feature>
<feature type="compositionally biased region" description="Low complexity" evidence="8">
    <location>
        <begin position="1473"/>
        <end position="1503"/>
    </location>
</feature>
<feature type="region of interest" description="Disordered" evidence="8">
    <location>
        <begin position="552"/>
        <end position="582"/>
    </location>
</feature>
<feature type="compositionally biased region" description="Polar residues" evidence="8">
    <location>
        <begin position="4906"/>
        <end position="4918"/>
    </location>
</feature>
<dbReference type="EMBL" id="GL732525">
    <property type="protein sequence ID" value="EFX88901.1"/>
    <property type="molecule type" value="Genomic_DNA"/>
</dbReference>
<feature type="region of interest" description="Disordered" evidence="8">
    <location>
        <begin position="4852"/>
        <end position="4995"/>
    </location>
</feature>
<feature type="compositionally biased region" description="Basic and acidic residues" evidence="8">
    <location>
        <begin position="4919"/>
        <end position="4956"/>
    </location>
</feature>
<feature type="compositionally biased region" description="Basic and acidic residues" evidence="8">
    <location>
        <begin position="4983"/>
        <end position="4993"/>
    </location>
</feature>
<evidence type="ECO:0000313" key="12">
    <source>
        <dbReference type="EMBL" id="EFX88901.1"/>
    </source>
</evidence>
<evidence type="ECO:0000256" key="8">
    <source>
        <dbReference type="SAM" id="MobiDB-lite"/>
    </source>
</evidence>
<evidence type="ECO:0008006" key="14">
    <source>
        <dbReference type="Google" id="ProtNLM"/>
    </source>
</evidence>
<evidence type="ECO:0000256" key="7">
    <source>
        <dbReference type="PROSITE-ProRule" id="PRU00076"/>
    </source>
</evidence>
<dbReference type="GO" id="GO:0005509">
    <property type="term" value="F:calcium ion binding"/>
    <property type="evidence" value="ECO:0007669"/>
    <property type="project" value="InterPro"/>
</dbReference>
<feature type="compositionally biased region" description="Low complexity" evidence="8">
    <location>
        <begin position="1878"/>
        <end position="1904"/>
    </location>
</feature>
<feature type="region of interest" description="Disordered" evidence="8">
    <location>
        <begin position="3905"/>
        <end position="3948"/>
    </location>
</feature>
<dbReference type="FunFam" id="2.10.25.10:FF:000038">
    <property type="entry name" value="Fibrillin 2"/>
    <property type="match status" value="1"/>
</dbReference>
<dbReference type="eggNOG" id="ENOG502REJ9">
    <property type="taxonomic scope" value="Eukaryota"/>
</dbReference>
<gene>
    <name evidence="12" type="ORF">DAPPUDRAFT_220982</name>
</gene>
<feature type="domain" description="EGF-like" evidence="11">
    <location>
        <begin position="4703"/>
        <end position="4747"/>
    </location>
</feature>
<feature type="transmembrane region" description="Helical" evidence="9">
    <location>
        <begin position="4790"/>
        <end position="4815"/>
    </location>
</feature>
<dbReference type="InterPro" id="IPR001881">
    <property type="entry name" value="EGF-like_Ca-bd_dom"/>
</dbReference>
<dbReference type="InterPro" id="IPR018097">
    <property type="entry name" value="EGF_Ca-bd_CS"/>
</dbReference>
<dbReference type="OrthoDB" id="10040649at2759"/>
<dbReference type="PROSITE" id="PS50026">
    <property type="entry name" value="EGF_3"/>
    <property type="match status" value="2"/>
</dbReference>
<evidence type="ECO:0000256" key="6">
    <source>
        <dbReference type="ARBA" id="ARBA00023157"/>
    </source>
</evidence>
<dbReference type="Pfam" id="PF00057">
    <property type="entry name" value="Ldl_recept_a"/>
    <property type="match status" value="1"/>
</dbReference>
<feature type="region of interest" description="Disordered" evidence="8">
    <location>
        <begin position="2494"/>
        <end position="2517"/>
    </location>
</feature>
<dbReference type="InterPro" id="IPR002172">
    <property type="entry name" value="LDrepeatLR_classA_rpt"/>
</dbReference>
<feature type="disulfide bond" evidence="7">
    <location>
        <begin position="4775"/>
        <end position="4784"/>
    </location>
</feature>
<feature type="compositionally biased region" description="Low complexity" evidence="8">
    <location>
        <begin position="2754"/>
        <end position="2764"/>
    </location>
</feature>
<dbReference type="SMART" id="SM00181">
    <property type="entry name" value="EGF"/>
    <property type="match status" value="3"/>
</dbReference>
<dbReference type="CDD" id="cd00112">
    <property type="entry name" value="LDLa"/>
    <property type="match status" value="1"/>
</dbReference>
<keyword evidence="13" id="KW-1185">Reference proteome</keyword>
<dbReference type="PROSITE" id="PS00010">
    <property type="entry name" value="ASX_HYDROXYL"/>
    <property type="match status" value="1"/>
</dbReference>
<feature type="region of interest" description="Disordered" evidence="8">
    <location>
        <begin position="3849"/>
        <end position="3884"/>
    </location>
</feature>
<feature type="domain" description="EGF-like" evidence="11">
    <location>
        <begin position="4749"/>
        <end position="4785"/>
    </location>
</feature>
<feature type="region of interest" description="Disordered" evidence="8">
    <location>
        <begin position="3700"/>
        <end position="3723"/>
    </location>
</feature>
<feature type="region of interest" description="Disordered" evidence="8">
    <location>
        <begin position="4072"/>
        <end position="4093"/>
    </location>
</feature>
<evidence type="ECO:0000256" key="2">
    <source>
        <dbReference type="ARBA" id="ARBA00022692"/>
    </source>
</evidence>
<dbReference type="PROSITE" id="PS50024">
    <property type="entry name" value="SEA"/>
    <property type="match status" value="1"/>
</dbReference>
<evidence type="ECO:0000259" key="10">
    <source>
        <dbReference type="PROSITE" id="PS50024"/>
    </source>
</evidence>
<feature type="compositionally biased region" description="Low complexity" evidence="8">
    <location>
        <begin position="3918"/>
        <end position="3931"/>
    </location>
</feature>
<evidence type="ECO:0000256" key="5">
    <source>
        <dbReference type="ARBA" id="ARBA00022989"/>
    </source>
</evidence>
<keyword evidence="2 9" id="KW-0812">Transmembrane</keyword>
<feature type="compositionally biased region" description="Polar residues" evidence="8">
    <location>
        <begin position="4964"/>
        <end position="4975"/>
    </location>
</feature>
<dbReference type="PANTHER" id="PTHR39072">
    <property type="entry name" value="RE48511P"/>
    <property type="match status" value="1"/>
</dbReference>
<feature type="compositionally biased region" description="Low complexity" evidence="8">
    <location>
        <begin position="1661"/>
        <end position="1681"/>
    </location>
</feature>
<evidence type="ECO:0000256" key="1">
    <source>
        <dbReference type="ARBA" id="ARBA00022536"/>
    </source>
</evidence>
<proteinExistence type="predicted"/>
<feature type="compositionally biased region" description="Low complexity" evidence="8">
    <location>
        <begin position="1569"/>
        <end position="1584"/>
    </location>
</feature>
<dbReference type="PROSITE" id="PS50068">
    <property type="entry name" value="LDLRA_2"/>
    <property type="match status" value="1"/>
</dbReference>
<dbReference type="OMA" id="HNPQRVQ"/>
<feature type="compositionally biased region" description="Low complexity" evidence="8">
    <location>
        <begin position="1917"/>
        <end position="1931"/>
    </location>
</feature>
<keyword evidence="3" id="KW-0732">Signal</keyword>
<dbReference type="InterPro" id="IPR036055">
    <property type="entry name" value="LDL_receptor-like_sf"/>
</dbReference>
<dbReference type="InParanoid" id="E9FUM2"/>
<dbReference type="CDD" id="cd00054">
    <property type="entry name" value="EGF_CA"/>
    <property type="match status" value="1"/>
</dbReference>
<dbReference type="Pfam" id="PF15950">
    <property type="entry name" value="DUF4758"/>
    <property type="match status" value="5"/>
</dbReference>
<feature type="compositionally biased region" description="Pro residues" evidence="8">
    <location>
        <begin position="4460"/>
        <end position="4473"/>
    </location>
</feature>
<feature type="compositionally biased region" description="Polar residues" evidence="8">
    <location>
        <begin position="1704"/>
        <end position="1733"/>
    </location>
</feature>